<proteinExistence type="predicted"/>
<feature type="coiled-coil region" evidence="1">
    <location>
        <begin position="92"/>
        <end position="164"/>
    </location>
</feature>
<protein>
    <submittedName>
        <fullName evidence="3">Uncharacterized protein</fullName>
    </submittedName>
</protein>
<dbReference type="Proteomes" id="UP001470230">
    <property type="component" value="Unassembled WGS sequence"/>
</dbReference>
<organism evidence="3 4">
    <name type="scientific">Tritrichomonas musculus</name>
    <dbReference type="NCBI Taxonomy" id="1915356"/>
    <lineage>
        <taxon>Eukaryota</taxon>
        <taxon>Metamonada</taxon>
        <taxon>Parabasalia</taxon>
        <taxon>Tritrichomonadida</taxon>
        <taxon>Tritrichomonadidae</taxon>
        <taxon>Tritrichomonas</taxon>
    </lineage>
</organism>
<gene>
    <name evidence="3" type="ORF">M9Y10_000012</name>
</gene>
<evidence type="ECO:0000313" key="3">
    <source>
        <dbReference type="EMBL" id="KAK8897784.1"/>
    </source>
</evidence>
<accession>A0ABR2L384</accession>
<evidence type="ECO:0000313" key="4">
    <source>
        <dbReference type="Proteomes" id="UP001470230"/>
    </source>
</evidence>
<keyword evidence="4" id="KW-1185">Reference proteome</keyword>
<feature type="region of interest" description="Disordered" evidence="2">
    <location>
        <begin position="49"/>
        <end position="73"/>
    </location>
</feature>
<evidence type="ECO:0000256" key="2">
    <source>
        <dbReference type="SAM" id="MobiDB-lite"/>
    </source>
</evidence>
<keyword evidence="1" id="KW-0175">Coiled coil</keyword>
<sequence>MWYQENNNLIRAPVPPSFDTCLKNLEDNDSVLFESVSFPCIKPVQKNDPKRKVAPQISRPITPKDANANDSNEFISSDTNTILTRQQNSIKQDELIQKIQFLEQSNQQKDLEIKRLQNEIIKLKRLKPIEKKKTELASNSEKMIIFYKTKYEQLKEQFEKFKENLASDGKIKKYRLKTAKELNLPINTLR</sequence>
<comment type="caution">
    <text evidence="3">The sequence shown here is derived from an EMBL/GenBank/DDBJ whole genome shotgun (WGS) entry which is preliminary data.</text>
</comment>
<name>A0ABR2L384_9EUKA</name>
<evidence type="ECO:0000256" key="1">
    <source>
        <dbReference type="SAM" id="Coils"/>
    </source>
</evidence>
<dbReference type="EMBL" id="JAPFFF010000001">
    <property type="protein sequence ID" value="KAK8897784.1"/>
    <property type="molecule type" value="Genomic_DNA"/>
</dbReference>
<reference evidence="3 4" key="1">
    <citation type="submission" date="2024-04" db="EMBL/GenBank/DDBJ databases">
        <title>Tritrichomonas musculus Genome.</title>
        <authorList>
            <person name="Alves-Ferreira E."/>
            <person name="Grigg M."/>
            <person name="Lorenzi H."/>
            <person name="Galac M."/>
        </authorList>
    </citation>
    <scope>NUCLEOTIDE SEQUENCE [LARGE SCALE GENOMIC DNA]</scope>
    <source>
        <strain evidence="3 4">EAF2021</strain>
    </source>
</reference>